<proteinExistence type="predicted"/>
<evidence type="ECO:0000313" key="2">
    <source>
        <dbReference type="EMBL" id="NYF78687.1"/>
    </source>
</evidence>
<gene>
    <name evidence="2" type="ORF">HDF17_000974</name>
</gene>
<keyword evidence="1" id="KW-0812">Transmembrane</keyword>
<protein>
    <recommendedName>
        <fullName evidence="4">Membrane-associated oxidoreductase</fullName>
    </recommendedName>
</protein>
<name>A0A7Y9TJW2_9BACT</name>
<keyword evidence="1" id="KW-0472">Membrane</keyword>
<accession>A0A7Y9TJW2</accession>
<organism evidence="2 3">
    <name type="scientific">Granulicella arctica</name>
    <dbReference type="NCBI Taxonomy" id="940613"/>
    <lineage>
        <taxon>Bacteria</taxon>
        <taxon>Pseudomonadati</taxon>
        <taxon>Acidobacteriota</taxon>
        <taxon>Terriglobia</taxon>
        <taxon>Terriglobales</taxon>
        <taxon>Acidobacteriaceae</taxon>
        <taxon>Granulicella</taxon>
    </lineage>
</organism>
<keyword evidence="3" id="KW-1185">Reference proteome</keyword>
<reference evidence="2 3" key="1">
    <citation type="submission" date="2020-07" db="EMBL/GenBank/DDBJ databases">
        <title>Genomic Encyclopedia of Type Strains, Phase IV (KMG-V): Genome sequencing to study the core and pangenomes of soil and plant-associated prokaryotes.</title>
        <authorList>
            <person name="Whitman W."/>
        </authorList>
    </citation>
    <scope>NUCLEOTIDE SEQUENCE [LARGE SCALE GENOMIC DNA]</scope>
    <source>
        <strain evidence="2 3">X4EP2</strain>
    </source>
</reference>
<sequence>MPLADQLRGNKLLALAQERFDSTLRPIEEQILRHSCTYDDPPRTGTRPDPTWLGPELRPRFLRWLATDPDALALIEHRGIRIWNARLTEPLDLQSCHIPARIEFRYCLFSEPVHLASAEIRSLYLLESTLLKDIDGSRIALHGPLYIRNVVAAGKLAFDSAQIDGQLVLSNTTLTATGIEHTFGNAVIRDHLLFTPAFQSAGSLHLISIHIGGTFCMDGAVITATTGSIALDQARIQGEALLRRLQSSIELRLASAEIGGAVNCSGAQLTATESALTMDGATIHGELLLNDGFQSAGVVRMPDARIDGQLNCDSAKLTTTGVALILDGVKVRSHTFLSEGFQSAGSIRMLGAQIGGQLNFDSARITATGDALTLVRITIDADLFFNNGFECAGTIRLLGANIGGQLNCEGAKLTATGDAMRLDAATIRGGVYLNKGFASTGVIGMPGAKITGQLVCAEASIKSLWAENMELDGDLFWVELQNPREGSLSLAGAKIKRLFDDTASWPAPENLIVNGLEVDELHGTDPLRAKTRIPWLNLQSAKQRIEPQPWMELAKLLNDKGYQRDAKRVLFELRRHQARARWKNPLALCIAILFRRLEEQPLRILLPILFCVALGTAIFMPLRAHFAPTSDAAYKTTYTSNAKSAAKSSELPIAYPQFQPVVYALENVLPIVRLGQDDHWAPDAHLGSRRIYWSLMSMRWFLILAGWAQGVVLAAAVSGRFRT</sequence>
<comment type="caution">
    <text evidence="2">The sequence shown here is derived from an EMBL/GenBank/DDBJ whole genome shotgun (WGS) entry which is preliminary data.</text>
</comment>
<feature type="transmembrane region" description="Helical" evidence="1">
    <location>
        <begin position="604"/>
        <end position="622"/>
    </location>
</feature>
<dbReference type="RefSeq" id="WP_179488318.1">
    <property type="nucleotide sequence ID" value="NZ_JACCCW010000001.1"/>
</dbReference>
<keyword evidence="1" id="KW-1133">Transmembrane helix</keyword>
<dbReference type="AlphaFoldDB" id="A0A7Y9TJW2"/>
<evidence type="ECO:0000256" key="1">
    <source>
        <dbReference type="SAM" id="Phobius"/>
    </source>
</evidence>
<dbReference type="EMBL" id="JACCCW010000001">
    <property type="protein sequence ID" value="NYF78687.1"/>
    <property type="molecule type" value="Genomic_DNA"/>
</dbReference>
<feature type="transmembrane region" description="Helical" evidence="1">
    <location>
        <begin position="700"/>
        <end position="721"/>
    </location>
</feature>
<dbReference type="Proteomes" id="UP000589520">
    <property type="component" value="Unassembled WGS sequence"/>
</dbReference>
<evidence type="ECO:0000313" key="3">
    <source>
        <dbReference type="Proteomes" id="UP000589520"/>
    </source>
</evidence>
<evidence type="ECO:0008006" key="4">
    <source>
        <dbReference type="Google" id="ProtNLM"/>
    </source>
</evidence>